<dbReference type="GO" id="GO:0006289">
    <property type="term" value="P:nucleotide-excision repair"/>
    <property type="evidence" value="ECO:0007669"/>
    <property type="project" value="InterPro"/>
</dbReference>
<evidence type="ECO:0000256" key="8">
    <source>
        <dbReference type="RuleBase" id="RU364024"/>
    </source>
</evidence>
<organism evidence="10 11">
    <name type="scientific">Phoenix dactylifera</name>
    <name type="common">Date palm</name>
    <dbReference type="NCBI Taxonomy" id="42345"/>
    <lineage>
        <taxon>Eukaryota</taxon>
        <taxon>Viridiplantae</taxon>
        <taxon>Streptophyta</taxon>
        <taxon>Embryophyta</taxon>
        <taxon>Tracheophyta</taxon>
        <taxon>Spermatophyta</taxon>
        <taxon>Magnoliopsida</taxon>
        <taxon>Liliopsida</taxon>
        <taxon>Arecaceae</taxon>
        <taxon>Coryphoideae</taxon>
        <taxon>Phoeniceae</taxon>
        <taxon>Phoenix</taxon>
    </lineage>
</organism>
<dbReference type="Pfam" id="PF03849">
    <property type="entry name" value="Tfb2"/>
    <property type="match status" value="1"/>
</dbReference>
<dbReference type="InterPro" id="IPR004598">
    <property type="entry name" value="TFIIH_p52/Tfb2"/>
</dbReference>
<dbReference type="PANTHER" id="PTHR13152">
    <property type="entry name" value="TFIIH, POLYPEPTIDE 4"/>
    <property type="match status" value="1"/>
</dbReference>
<keyword evidence="5 8" id="KW-0804">Transcription</keyword>
<accession>A0A8B7BJF0</accession>
<evidence type="ECO:0000313" key="11">
    <source>
        <dbReference type="RefSeq" id="XP_008778431.1"/>
    </source>
</evidence>
<keyword evidence="4 8" id="KW-0805">Transcription regulation</keyword>
<name>A0A8B7BJF0_PHODC</name>
<evidence type="ECO:0000256" key="7">
    <source>
        <dbReference type="ARBA" id="ARBA00023242"/>
    </source>
</evidence>
<evidence type="ECO:0000256" key="4">
    <source>
        <dbReference type="ARBA" id="ARBA00023015"/>
    </source>
</evidence>
<sequence>MPEVRIVAKNFMDMVAALPAMKLDKLYSSTFICEAVLRSLPPLAKKYVLQMLFVDSPVTAKSMEEWLLADGYSKHKVAIDRLLQLRIFLEVNDRKKETSYKMNTKFQSNMQKYLVFGGTLPREPMPLSVTVRLPTLEDLEVYALEQWECFLLQLINSAQAERSTSFSSSMMRVFQRGLLSARENGAPKLTENGFQFLLMDTNAQLWYIIREYISSSEDRGVDPTDLISFLLELSFHTLGEAYNLNTLTDVQKHAIKDLADLGLIKLQQGRKESWFIPTKLATNLSVSLSDSSSRKEGFVVVETNFRMYAYSSSKLHCEILRLFSRIEYQLPNLIVGAITKESLYNAFENGITAEQIISFLQQNVHPRVATKTPVIPENVTDQIRLWETDRNRVEIIPSHLYEDFPSKEIFEAVCDFAREIGGLLWEDSKKMRLIVRGEYHQHMRDFLRHQK</sequence>
<dbReference type="GO" id="GO:0000439">
    <property type="term" value="C:transcription factor TFIIH core complex"/>
    <property type="evidence" value="ECO:0007669"/>
    <property type="project" value="InterPro"/>
</dbReference>
<proteinExistence type="inferred from homology"/>
<dbReference type="KEGG" id="pda:103698213"/>
<gene>
    <name evidence="11" type="primary">LOC103698213</name>
</gene>
<evidence type="ECO:0000256" key="6">
    <source>
        <dbReference type="ARBA" id="ARBA00023204"/>
    </source>
</evidence>
<dbReference type="GO" id="GO:0005675">
    <property type="term" value="C:transcription factor TFIIH holo complex"/>
    <property type="evidence" value="ECO:0007669"/>
    <property type="project" value="TreeGrafter"/>
</dbReference>
<evidence type="ECO:0000256" key="3">
    <source>
        <dbReference type="ARBA" id="ARBA00022763"/>
    </source>
</evidence>
<reference evidence="11" key="2">
    <citation type="submission" date="2025-08" db="UniProtKB">
        <authorList>
            <consortium name="RefSeq"/>
        </authorList>
    </citation>
    <scope>IDENTIFICATION</scope>
    <source>
        <tissue evidence="11">Young leaves</tissue>
    </source>
</reference>
<keyword evidence="10" id="KW-1185">Reference proteome</keyword>
<feature type="domain" description="Transcription factor Tfb2 C-terminal" evidence="9">
    <location>
        <begin position="381"/>
        <end position="448"/>
    </location>
</feature>
<dbReference type="OrthoDB" id="364513at2759"/>
<dbReference type="NCBIfam" id="TIGR00625">
    <property type="entry name" value="tfb2"/>
    <property type="match status" value="1"/>
</dbReference>
<dbReference type="GeneID" id="103698213"/>
<comment type="subcellular location">
    <subcellularLocation>
        <location evidence="1 8">Nucleus</location>
    </subcellularLocation>
</comment>
<keyword evidence="3 8" id="KW-0227">DNA damage</keyword>
<dbReference type="RefSeq" id="XP_008778431.1">
    <property type="nucleotide sequence ID" value="XM_008780209.4"/>
</dbReference>
<comment type="similarity">
    <text evidence="2 8">Belongs to the TFB2 family.</text>
</comment>
<dbReference type="GO" id="GO:0003690">
    <property type="term" value="F:double-stranded DNA binding"/>
    <property type="evidence" value="ECO:0007669"/>
    <property type="project" value="TreeGrafter"/>
</dbReference>
<dbReference type="AlphaFoldDB" id="A0A8B7BJF0"/>
<evidence type="ECO:0000256" key="1">
    <source>
        <dbReference type="ARBA" id="ARBA00004123"/>
    </source>
</evidence>
<reference evidence="10" key="1">
    <citation type="journal article" date="2019" name="Nat. Commun.">
        <title>Genome-wide association mapping of date palm fruit traits.</title>
        <authorList>
            <person name="Hazzouri K.M."/>
            <person name="Gros-Balthazard M."/>
            <person name="Flowers J.M."/>
            <person name="Copetti D."/>
            <person name="Lemansour A."/>
            <person name="Lebrun M."/>
            <person name="Masmoudi K."/>
            <person name="Ferrand S."/>
            <person name="Dhar M.I."/>
            <person name="Fresquez Z.A."/>
            <person name="Rosas U."/>
            <person name="Zhang J."/>
            <person name="Talag J."/>
            <person name="Lee S."/>
            <person name="Kudrna D."/>
            <person name="Powell R.F."/>
            <person name="Leitch I.J."/>
            <person name="Krueger R.R."/>
            <person name="Wing R.A."/>
            <person name="Amiri K.M.A."/>
            <person name="Purugganan M.D."/>
        </authorList>
    </citation>
    <scope>NUCLEOTIDE SEQUENCE [LARGE SCALE GENOMIC DNA]</scope>
    <source>
        <strain evidence="10">cv. Khalas</strain>
    </source>
</reference>
<dbReference type="PANTHER" id="PTHR13152:SF0">
    <property type="entry name" value="GENERAL TRANSCRIPTION FACTOR IIH SUBUNIT 4"/>
    <property type="match status" value="1"/>
</dbReference>
<keyword evidence="6 8" id="KW-0234">DNA repair</keyword>
<dbReference type="Gene3D" id="3.30.70.2610">
    <property type="match status" value="1"/>
</dbReference>
<dbReference type="GO" id="GO:0001671">
    <property type="term" value="F:ATPase activator activity"/>
    <property type="evidence" value="ECO:0007669"/>
    <property type="project" value="InterPro"/>
</dbReference>
<protein>
    <recommendedName>
        <fullName evidence="8">RNA polymerase II transcription factor B subunit 2</fullName>
    </recommendedName>
</protein>
<dbReference type="Proteomes" id="UP000228380">
    <property type="component" value="Chromosome 18"/>
</dbReference>
<dbReference type="InterPro" id="IPR040662">
    <property type="entry name" value="Tfb2_C"/>
</dbReference>
<evidence type="ECO:0000313" key="10">
    <source>
        <dbReference type="Proteomes" id="UP000228380"/>
    </source>
</evidence>
<evidence type="ECO:0000259" key="9">
    <source>
        <dbReference type="Pfam" id="PF18307"/>
    </source>
</evidence>
<evidence type="ECO:0000256" key="2">
    <source>
        <dbReference type="ARBA" id="ARBA00007132"/>
    </source>
</evidence>
<dbReference type="Pfam" id="PF18307">
    <property type="entry name" value="Tfb2_C"/>
    <property type="match status" value="1"/>
</dbReference>
<keyword evidence="7 8" id="KW-0539">Nucleus</keyword>
<comment type="function">
    <text evidence="8">Component of the general transcription and DNA repair factor IIH (TFIIH) core complex which is involved in general and transcription-coupled nucleotide excision repair (NER) of damaged DNA.</text>
</comment>
<evidence type="ECO:0000256" key="5">
    <source>
        <dbReference type="ARBA" id="ARBA00023163"/>
    </source>
</evidence>